<keyword evidence="4" id="KW-1185">Reference proteome</keyword>
<dbReference type="Gene3D" id="3.40.50.720">
    <property type="entry name" value="NAD(P)-binding Rossmann-like Domain"/>
    <property type="match status" value="1"/>
</dbReference>
<dbReference type="CDD" id="cd08288">
    <property type="entry name" value="MDR_yhdh"/>
    <property type="match status" value="1"/>
</dbReference>
<feature type="domain" description="Enoyl reductase (ER)" evidence="2">
    <location>
        <begin position="12"/>
        <end position="327"/>
    </location>
</feature>
<organism evidence="3 4">
    <name type="scientific">Acidiphilium rubrum</name>
    <dbReference type="NCBI Taxonomy" id="526"/>
    <lineage>
        <taxon>Bacteria</taxon>
        <taxon>Pseudomonadati</taxon>
        <taxon>Pseudomonadota</taxon>
        <taxon>Alphaproteobacteria</taxon>
        <taxon>Acetobacterales</taxon>
        <taxon>Acidocellaceae</taxon>
        <taxon>Acidiphilium</taxon>
    </lineage>
</organism>
<gene>
    <name evidence="3" type="ORF">SAMN05421828_1125</name>
</gene>
<dbReference type="SUPFAM" id="SSF50129">
    <property type="entry name" value="GroES-like"/>
    <property type="match status" value="1"/>
</dbReference>
<dbReference type="Proteomes" id="UP000186308">
    <property type="component" value="Unassembled WGS sequence"/>
</dbReference>
<keyword evidence="1" id="KW-0472">Membrane</keyword>
<accession>A0A8G2CL36</accession>
<protein>
    <submittedName>
        <fullName evidence="3">Acrylyl-CoA reductase (NADPH)</fullName>
    </submittedName>
</protein>
<evidence type="ECO:0000313" key="3">
    <source>
        <dbReference type="EMBL" id="SIQ93194.1"/>
    </source>
</evidence>
<name>A0A8G2CL36_ACIRU</name>
<proteinExistence type="predicted"/>
<dbReference type="Pfam" id="PF08240">
    <property type="entry name" value="ADH_N"/>
    <property type="match status" value="1"/>
</dbReference>
<dbReference type="Gene3D" id="3.90.180.10">
    <property type="entry name" value="Medium-chain alcohol dehydrogenases, catalytic domain"/>
    <property type="match status" value="1"/>
</dbReference>
<dbReference type="InterPro" id="IPR013154">
    <property type="entry name" value="ADH-like_N"/>
</dbReference>
<dbReference type="PANTHER" id="PTHR43677">
    <property type="entry name" value="SHORT-CHAIN DEHYDROGENASE/REDUCTASE"/>
    <property type="match status" value="1"/>
</dbReference>
<dbReference type="InterPro" id="IPR051397">
    <property type="entry name" value="Zn-ADH-like_protein"/>
</dbReference>
<keyword evidence="1" id="KW-1133">Transmembrane helix</keyword>
<evidence type="ECO:0000256" key="1">
    <source>
        <dbReference type="SAM" id="Phobius"/>
    </source>
</evidence>
<dbReference type="RefSeq" id="WP_029312371.1">
    <property type="nucleotide sequence ID" value="NZ_FTNE01000012.1"/>
</dbReference>
<feature type="transmembrane region" description="Helical" evidence="1">
    <location>
        <begin position="154"/>
        <end position="176"/>
    </location>
</feature>
<dbReference type="InterPro" id="IPR014188">
    <property type="entry name" value="Acrylyl-CoA_reductase_AcuI"/>
</dbReference>
<keyword evidence="1" id="KW-0812">Transmembrane</keyword>
<dbReference type="InterPro" id="IPR013149">
    <property type="entry name" value="ADH-like_C"/>
</dbReference>
<dbReference type="OrthoDB" id="9782155at2"/>
<dbReference type="PANTHER" id="PTHR43677:SF1">
    <property type="entry name" value="ACRYLYL-COA REDUCTASE ACUI-RELATED"/>
    <property type="match status" value="1"/>
</dbReference>
<dbReference type="EMBL" id="FTNE01000012">
    <property type="protein sequence ID" value="SIQ93194.1"/>
    <property type="molecule type" value="Genomic_DNA"/>
</dbReference>
<dbReference type="GO" id="GO:0043957">
    <property type="term" value="F:acryloyl-CoA reductase (NADPH) activity"/>
    <property type="evidence" value="ECO:0007669"/>
    <property type="project" value="TreeGrafter"/>
</dbReference>
<dbReference type="Pfam" id="PF00107">
    <property type="entry name" value="ADH_zinc_N"/>
    <property type="match status" value="1"/>
</dbReference>
<dbReference type="SMART" id="SM00829">
    <property type="entry name" value="PKS_ER"/>
    <property type="match status" value="1"/>
</dbReference>
<dbReference type="NCBIfam" id="TIGR02823">
    <property type="entry name" value="oxido_YhdH"/>
    <property type="match status" value="1"/>
</dbReference>
<evidence type="ECO:0000259" key="2">
    <source>
        <dbReference type="SMART" id="SM00829"/>
    </source>
</evidence>
<evidence type="ECO:0000313" key="4">
    <source>
        <dbReference type="Proteomes" id="UP000186308"/>
    </source>
</evidence>
<dbReference type="InterPro" id="IPR036291">
    <property type="entry name" value="NAD(P)-bd_dom_sf"/>
</dbReference>
<reference evidence="3 4" key="1">
    <citation type="submission" date="2017-01" db="EMBL/GenBank/DDBJ databases">
        <authorList>
            <person name="Varghese N."/>
            <person name="Submissions S."/>
        </authorList>
    </citation>
    <scope>NUCLEOTIDE SEQUENCE [LARGE SCALE GENOMIC DNA]</scope>
    <source>
        <strain evidence="3 4">ATCC 35905</strain>
    </source>
</reference>
<feature type="transmembrane region" description="Helical" evidence="1">
    <location>
        <begin position="122"/>
        <end position="142"/>
    </location>
</feature>
<dbReference type="SUPFAM" id="SSF51735">
    <property type="entry name" value="NAD(P)-binding Rossmann-fold domains"/>
    <property type="match status" value="1"/>
</dbReference>
<sequence>MTDAFQALVIRKTETGQICEPATITEADLMDGDVTVAISHSTVNYKDGLAVTGRAPIARRFPLIPGIDFAGTVTQSTHPRFTAGDAVLLNGFGVGETHHGGFAARARVNGDWLIHRPAGLSAAQTMAIGTAGYTAMLCVMALEAGGLTPTNGDILVTGAAGGVGSIAVALLARAGFRVLASSRRAASEAAYLQTLGAADIIDAATLAAPGKPFAKERWAGVIDSVGSHTLANALAQTRYNGVVAACGLAQGSDLPTTVLPFILRGVTLAGIDSVMAPRAKRETAWARLATELDLASLEAITTTIGLAGIPAAADAITTGQVRGRIVVAL</sequence>
<comment type="caution">
    <text evidence="3">The sequence shown here is derived from an EMBL/GenBank/DDBJ whole genome shotgun (WGS) entry which is preliminary data.</text>
</comment>
<dbReference type="AlphaFoldDB" id="A0A8G2CL36"/>
<dbReference type="InterPro" id="IPR020843">
    <property type="entry name" value="ER"/>
</dbReference>
<dbReference type="InterPro" id="IPR011032">
    <property type="entry name" value="GroES-like_sf"/>
</dbReference>